<evidence type="ECO:0000259" key="2">
    <source>
        <dbReference type="SMART" id="SM00875"/>
    </source>
</evidence>
<feature type="region of interest" description="Disordered" evidence="1">
    <location>
        <begin position="1"/>
        <end position="36"/>
    </location>
</feature>
<evidence type="ECO:0000313" key="3">
    <source>
        <dbReference type="Proteomes" id="UP000515160"/>
    </source>
</evidence>
<dbReference type="GeneID" id="117567344"/>
<evidence type="ECO:0000313" key="4">
    <source>
        <dbReference type="RefSeq" id="XP_051860171.1"/>
    </source>
</evidence>
<organism evidence="3 4">
    <name type="scientific">Drosophila albomicans</name>
    <name type="common">Fruit fly</name>
    <dbReference type="NCBI Taxonomy" id="7291"/>
    <lineage>
        <taxon>Eukaryota</taxon>
        <taxon>Metazoa</taxon>
        <taxon>Ecdysozoa</taxon>
        <taxon>Arthropoda</taxon>
        <taxon>Hexapoda</taxon>
        <taxon>Insecta</taxon>
        <taxon>Pterygota</taxon>
        <taxon>Neoptera</taxon>
        <taxon>Endopterygota</taxon>
        <taxon>Diptera</taxon>
        <taxon>Brachycera</taxon>
        <taxon>Muscomorpha</taxon>
        <taxon>Ephydroidea</taxon>
        <taxon>Drosophilidae</taxon>
        <taxon>Drosophila</taxon>
    </lineage>
</organism>
<evidence type="ECO:0000256" key="1">
    <source>
        <dbReference type="SAM" id="MobiDB-lite"/>
    </source>
</evidence>
<dbReference type="AlphaFoldDB" id="A0A9C6W5L1"/>
<dbReference type="PANTHER" id="PTHR22667">
    <property type="entry name" value="AT01380P-RELATED"/>
    <property type="match status" value="1"/>
</dbReference>
<accession>A0A9C6W5L1</accession>
<dbReference type="PANTHER" id="PTHR22667:SF0">
    <property type="entry name" value="AT01380P-RELATED"/>
    <property type="match status" value="1"/>
</dbReference>
<gene>
    <name evidence="4" type="primary">LOC117567344</name>
</gene>
<dbReference type="OrthoDB" id="6350321at2759"/>
<dbReference type="Gene3D" id="1.25.40.420">
    <property type="match status" value="1"/>
</dbReference>
<name>A0A9C6W5L1_DROAB</name>
<feature type="domain" description="BACK" evidence="2">
    <location>
        <begin position="126"/>
        <end position="227"/>
    </location>
</feature>
<reference evidence="4" key="1">
    <citation type="submission" date="2025-08" db="UniProtKB">
        <authorList>
            <consortium name="RefSeq"/>
        </authorList>
    </citation>
    <scope>IDENTIFICATION</scope>
    <source>
        <strain evidence="4">15112-1751.03</strain>
        <tissue evidence="4">Whole Adult</tissue>
    </source>
</reference>
<dbReference type="SMART" id="SM00875">
    <property type="entry name" value="BACK"/>
    <property type="match status" value="1"/>
</dbReference>
<proteinExistence type="predicted"/>
<protein>
    <submittedName>
        <fullName evidence="4">Uncharacterized protein LOC117567344</fullName>
    </submittedName>
</protein>
<sequence>MYTAETNEMHESIEDNANNNEKIKKVKKERKKKENRGIDEDHLEVERLDLSPHFSNKPIKILLPECPVSAEILSLANDWMVNVSIECPRNSIFDLMQVAYNFYMPRLRIDLLSCLDDRSAFSTEDIVHLYFRAQKTRVADVSILMLHAVGQHFLLIVHTDEFRDLEWHALRDLLHSSLLYVHSEIEVLYSVFIWLYTAYDDRINDLAGVLEGVRFQQMPPVFLVTLGTLLTELDVELADKLCPNMQMGMLIQQECYQCDIEVGNGVELERVWIEDPECPYLNDVKKGKYIDHEVFLKYVERLTNLDAFTSRIYVKSNKNVLQLTEISQSE</sequence>
<keyword evidence="3" id="KW-1185">Reference proteome</keyword>
<dbReference type="Proteomes" id="UP000515160">
    <property type="component" value="Chromosome X"/>
</dbReference>
<dbReference type="RefSeq" id="XP_051860171.1">
    <property type="nucleotide sequence ID" value="XM_052004211.1"/>
</dbReference>
<dbReference type="InterPro" id="IPR011705">
    <property type="entry name" value="BACK"/>
</dbReference>
<feature type="compositionally biased region" description="Basic residues" evidence="1">
    <location>
        <begin position="24"/>
        <end position="34"/>
    </location>
</feature>
<dbReference type="Pfam" id="PF07707">
    <property type="entry name" value="BACK"/>
    <property type="match status" value="1"/>
</dbReference>